<dbReference type="Pfam" id="PF16177">
    <property type="entry name" value="ACAS_N"/>
    <property type="match status" value="1"/>
</dbReference>
<feature type="domain" description="AMP-dependent synthetase/ligase" evidence="7">
    <location>
        <begin position="70"/>
        <end position="459"/>
    </location>
</feature>
<dbReference type="AlphaFoldDB" id="A0A1H3XUL6"/>
<dbReference type="PANTHER" id="PTHR24095">
    <property type="entry name" value="ACETYL-COENZYME A SYNTHETASE"/>
    <property type="match status" value="1"/>
</dbReference>
<evidence type="ECO:0000313" key="11">
    <source>
        <dbReference type="Proteomes" id="UP000199041"/>
    </source>
</evidence>
<dbReference type="NCBIfam" id="TIGR02188">
    <property type="entry name" value="Ac_CoA_lig_AcsA"/>
    <property type="match status" value="1"/>
</dbReference>
<dbReference type="GO" id="GO:0005524">
    <property type="term" value="F:ATP binding"/>
    <property type="evidence" value="ECO:0007669"/>
    <property type="project" value="UniProtKB-KW"/>
</dbReference>
<evidence type="ECO:0000256" key="5">
    <source>
        <dbReference type="ARBA" id="ARBA00022990"/>
    </source>
</evidence>
<organism evidence="10 11">
    <name type="scientific">Arachidicoccus rhizosphaerae</name>
    <dbReference type="NCBI Taxonomy" id="551991"/>
    <lineage>
        <taxon>Bacteria</taxon>
        <taxon>Pseudomonadati</taxon>
        <taxon>Bacteroidota</taxon>
        <taxon>Chitinophagia</taxon>
        <taxon>Chitinophagales</taxon>
        <taxon>Chitinophagaceae</taxon>
        <taxon>Arachidicoccus</taxon>
    </lineage>
</organism>
<feature type="domain" description="Acetyl-coenzyme A synthetase N-terminal" evidence="9">
    <location>
        <begin position="13"/>
        <end position="68"/>
    </location>
</feature>
<dbReference type="GO" id="GO:0016208">
    <property type="term" value="F:AMP binding"/>
    <property type="evidence" value="ECO:0007669"/>
    <property type="project" value="InterPro"/>
</dbReference>
<keyword evidence="2" id="KW-0436">Ligase</keyword>
<comment type="similarity">
    <text evidence="1">Belongs to the ATP-dependent AMP-binding enzyme family.</text>
</comment>
<dbReference type="CDD" id="cd05966">
    <property type="entry name" value="ACS"/>
    <property type="match status" value="1"/>
</dbReference>
<evidence type="ECO:0000256" key="2">
    <source>
        <dbReference type="ARBA" id="ARBA00022598"/>
    </source>
</evidence>
<evidence type="ECO:0000259" key="9">
    <source>
        <dbReference type="Pfam" id="PF16177"/>
    </source>
</evidence>
<dbReference type="PANTHER" id="PTHR24095:SF14">
    <property type="entry name" value="ACETYL-COENZYME A SYNTHETASE 1"/>
    <property type="match status" value="1"/>
</dbReference>
<evidence type="ECO:0000259" key="8">
    <source>
        <dbReference type="Pfam" id="PF13193"/>
    </source>
</evidence>
<proteinExistence type="inferred from homology"/>
<dbReference type="Gene3D" id="3.30.300.30">
    <property type="match status" value="1"/>
</dbReference>
<dbReference type="EC" id="6.2.1.1" evidence="6"/>
<dbReference type="GO" id="GO:0019427">
    <property type="term" value="P:acetyl-CoA biosynthetic process from acetate"/>
    <property type="evidence" value="ECO:0007669"/>
    <property type="project" value="UniProtKB-UniRule"/>
</dbReference>
<dbReference type="PROSITE" id="PS00455">
    <property type="entry name" value="AMP_BINDING"/>
    <property type="match status" value="1"/>
</dbReference>
<dbReference type="Proteomes" id="UP000199041">
    <property type="component" value="Unassembled WGS sequence"/>
</dbReference>
<dbReference type="Pfam" id="PF13193">
    <property type="entry name" value="AMP-binding_C"/>
    <property type="match status" value="1"/>
</dbReference>
<gene>
    <name evidence="10" type="ORF">SAMN05192529_106127</name>
</gene>
<feature type="domain" description="AMP-binding enzyme C-terminal" evidence="8">
    <location>
        <begin position="521"/>
        <end position="601"/>
    </location>
</feature>
<keyword evidence="4" id="KW-0067">ATP-binding</keyword>
<dbReference type="OrthoDB" id="9778383at2"/>
<dbReference type="SUPFAM" id="SSF56801">
    <property type="entry name" value="Acetyl-CoA synthetase-like"/>
    <property type="match status" value="1"/>
</dbReference>
<dbReference type="InterPro" id="IPR032387">
    <property type="entry name" value="ACAS_N"/>
</dbReference>
<dbReference type="NCBIfam" id="NF001208">
    <property type="entry name" value="PRK00174.1"/>
    <property type="match status" value="1"/>
</dbReference>
<keyword evidence="5" id="KW-0007">Acetylation</keyword>
<dbReference type="InterPro" id="IPR042099">
    <property type="entry name" value="ANL_N_sf"/>
</dbReference>
<dbReference type="Pfam" id="PF00501">
    <property type="entry name" value="AMP-binding"/>
    <property type="match status" value="1"/>
</dbReference>
<dbReference type="STRING" id="551991.SAMN05192529_106127"/>
<dbReference type="InterPro" id="IPR020845">
    <property type="entry name" value="AMP-binding_CS"/>
</dbReference>
<keyword evidence="11" id="KW-1185">Reference proteome</keyword>
<dbReference type="InterPro" id="IPR045851">
    <property type="entry name" value="AMP-bd_C_sf"/>
</dbReference>
<dbReference type="FunFam" id="3.40.50.12780:FF:000001">
    <property type="entry name" value="Acetyl-coenzyme A synthetase"/>
    <property type="match status" value="1"/>
</dbReference>
<evidence type="ECO:0000256" key="3">
    <source>
        <dbReference type="ARBA" id="ARBA00022741"/>
    </source>
</evidence>
<name>A0A1H3XUL6_9BACT</name>
<evidence type="ECO:0000256" key="4">
    <source>
        <dbReference type="ARBA" id="ARBA00022840"/>
    </source>
</evidence>
<reference evidence="10 11" key="1">
    <citation type="submission" date="2016-10" db="EMBL/GenBank/DDBJ databases">
        <authorList>
            <person name="de Groot N.N."/>
        </authorList>
    </citation>
    <scope>NUCLEOTIDE SEQUENCE [LARGE SCALE GENOMIC DNA]</scope>
    <source>
        <strain evidence="10 11">Vu-144</strain>
    </source>
</reference>
<dbReference type="Gene3D" id="3.40.50.12780">
    <property type="entry name" value="N-terminal domain of ligase-like"/>
    <property type="match status" value="1"/>
</dbReference>
<dbReference type="InterPro" id="IPR011904">
    <property type="entry name" value="Ac_CoA_lig"/>
</dbReference>
<evidence type="ECO:0000259" key="7">
    <source>
        <dbReference type="Pfam" id="PF00501"/>
    </source>
</evidence>
<accession>A0A1H3XUL6</accession>
<evidence type="ECO:0000313" key="10">
    <source>
        <dbReference type="EMBL" id="SEA02920.1"/>
    </source>
</evidence>
<dbReference type="RefSeq" id="WP_091395725.1">
    <property type="nucleotide sequence ID" value="NZ_FNQY01000006.1"/>
</dbReference>
<evidence type="ECO:0000256" key="6">
    <source>
        <dbReference type="NCBIfam" id="TIGR02188"/>
    </source>
</evidence>
<dbReference type="GO" id="GO:0003987">
    <property type="term" value="F:acetate-CoA ligase activity"/>
    <property type="evidence" value="ECO:0007669"/>
    <property type="project" value="UniProtKB-UniRule"/>
</dbReference>
<evidence type="ECO:0000256" key="1">
    <source>
        <dbReference type="ARBA" id="ARBA00006432"/>
    </source>
</evidence>
<sequence>MSYPYQINSFEQYKEMYARSVQQPQNFWADIASNFKWRRKWDKVLDWDFNEYKVEWFKGAKLNITENCLDRHLEKLGNKPAIIWEPNSPDEHHRVLTYNDLYQKVTQFANVLKNNGVKKGDTICLYMGMIPELAIAVLACARIGAIHSVIFGGFSAKSIADRLVNANAKYIITCDGAFRGNKDIPLKSLIDDALESVNFIEKVIVCTRTRTPVSMLKGRDVWWEDEIKKVETLGMAPATAEEMDAEDPLFILYTSGSTGKPKGVVHTCAGYMVYTNYTFVNVFNYKQGDVYFCTADIGWITGHSYIVYGPLSAGATTVMFEGIPTYPDAGRFWDLVDKHRVNTLYTAPTAIRSLMSYGDEPLQGKDLSTLKVLGSVGEPINVEAWNWYHEKIGKGRCPIVDTWWQTENGGILISNLAGVTPDKPSWATLPLPGVQPCIMDEKGNEIEGPGQGNLCMKFPWPSIIRTTWGDHERCKQTYFSAYPGHYFTGDGAMRDEDGNYKITGRVDDVLNVSGHRIGTAEVENAINLHAGVVESAVVGYPHDIKGQGIYAFVIYNGTHNADDENLIRKDITATVTRIIGPISKPDKIQFVTGLPKTRSGKIMRRILRKIAENDVDNLGDTSALLNGEVVDEIKKGKL</sequence>
<dbReference type="InterPro" id="IPR000873">
    <property type="entry name" value="AMP-dep_synth/lig_dom"/>
</dbReference>
<dbReference type="EMBL" id="FNQY01000006">
    <property type="protein sequence ID" value="SEA02920.1"/>
    <property type="molecule type" value="Genomic_DNA"/>
</dbReference>
<keyword evidence="3" id="KW-0547">Nucleotide-binding</keyword>
<protein>
    <recommendedName>
        <fullName evidence="6">Acetate--CoA ligase</fullName>
        <ecNumber evidence="6">6.2.1.1</ecNumber>
    </recommendedName>
</protein>
<dbReference type="InterPro" id="IPR025110">
    <property type="entry name" value="AMP-bd_C"/>
</dbReference>